<keyword evidence="1" id="KW-0614">Plasmid</keyword>
<proteinExistence type="predicted"/>
<organism evidence="1 2">
    <name type="scientific">Cnuibacter physcomitrellae</name>
    <dbReference type="NCBI Taxonomy" id="1619308"/>
    <lineage>
        <taxon>Bacteria</taxon>
        <taxon>Bacillati</taxon>
        <taxon>Actinomycetota</taxon>
        <taxon>Actinomycetes</taxon>
        <taxon>Micrococcales</taxon>
        <taxon>Microbacteriaceae</taxon>
        <taxon>Cnuibacter</taxon>
    </lineage>
</organism>
<accession>A0A1X9LWU6</accession>
<sequence length="77" mass="8067">MVGAAKLIADMPTRPRRITVVAMFVAAAAIILTAAEPFATAMVDSGTSLGIDSYFLVQWLAPLASEAPELIIAVMFA</sequence>
<name>A0A1X9LWU6_9MICO</name>
<gene>
    <name evidence="1" type="ORF">B5808_20410</name>
</gene>
<dbReference type="KEGG" id="cphy:B5808_20410"/>
<dbReference type="Proteomes" id="UP000192775">
    <property type="component" value="Plasmid unnamed2"/>
</dbReference>
<dbReference type="AlphaFoldDB" id="A0A1X9LWU6"/>
<dbReference type="EMBL" id="CP020717">
    <property type="protein sequence ID" value="ARJ07759.1"/>
    <property type="molecule type" value="Genomic_DNA"/>
</dbReference>
<keyword evidence="2" id="KW-1185">Reference proteome</keyword>
<protein>
    <submittedName>
        <fullName evidence="1">Uncharacterized protein</fullName>
    </submittedName>
</protein>
<evidence type="ECO:0000313" key="1">
    <source>
        <dbReference type="EMBL" id="ARJ07759.1"/>
    </source>
</evidence>
<dbReference type="RefSeq" id="WP_085021892.1">
    <property type="nucleotide sequence ID" value="NZ_BMHD01000004.1"/>
</dbReference>
<evidence type="ECO:0000313" key="2">
    <source>
        <dbReference type="Proteomes" id="UP000192775"/>
    </source>
</evidence>
<reference evidence="1 2" key="1">
    <citation type="submission" date="2017-04" db="EMBL/GenBank/DDBJ databases">
        <authorList>
            <person name="Afonso C.L."/>
            <person name="Miller P.J."/>
            <person name="Scott M.A."/>
            <person name="Spackman E."/>
            <person name="Goraichik I."/>
            <person name="Dimitrov K.M."/>
            <person name="Suarez D.L."/>
            <person name="Swayne D.E."/>
        </authorList>
    </citation>
    <scope>NUCLEOTIDE SEQUENCE [LARGE SCALE GENOMIC DNA]</scope>
    <source>
        <strain evidence="2">XA(T)</strain>
        <plasmid evidence="2">Plasmid unnamed2</plasmid>
    </source>
</reference>
<geneLocation type="plasmid" evidence="1">
    <name>unnamed2</name>
</geneLocation>